<dbReference type="RefSeq" id="WP_250723463.1">
    <property type="nucleotide sequence ID" value="NZ_CP098400.1"/>
</dbReference>
<keyword evidence="2" id="KW-1185">Reference proteome</keyword>
<protein>
    <submittedName>
        <fullName evidence="1">Uncharacterized protein</fullName>
    </submittedName>
</protein>
<reference evidence="1" key="1">
    <citation type="submission" date="2022-05" db="EMBL/GenBank/DDBJ databases">
        <authorList>
            <person name="Sun X."/>
        </authorList>
    </citation>
    <scope>NUCLEOTIDE SEQUENCE</scope>
    <source>
        <strain evidence="1">Ai-910</strain>
    </source>
</reference>
<evidence type="ECO:0000313" key="2">
    <source>
        <dbReference type="Proteomes" id="UP001056426"/>
    </source>
</evidence>
<sequence>MWDVQRSPSYPTTDGIWKLTYFSDPYDALTNSDIDWGRNGDRYLMFNIVEADDFDPIRYKRYEDDIYRTGDYLLVLNLYESDGSFS</sequence>
<organism evidence="1 2">
    <name type="scientific">Xiashengella succiniciproducens</name>
    <dbReference type="NCBI Taxonomy" id="2949635"/>
    <lineage>
        <taxon>Bacteria</taxon>
        <taxon>Pseudomonadati</taxon>
        <taxon>Bacteroidota</taxon>
        <taxon>Bacteroidia</taxon>
        <taxon>Marinilabiliales</taxon>
        <taxon>Marinilabiliaceae</taxon>
        <taxon>Xiashengella</taxon>
    </lineage>
</organism>
<dbReference type="AlphaFoldDB" id="A0A9J6ZP96"/>
<dbReference type="EMBL" id="CP098400">
    <property type="protein sequence ID" value="URW79517.1"/>
    <property type="molecule type" value="Genomic_DNA"/>
</dbReference>
<name>A0A9J6ZP96_9BACT</name>
<proteinExistence type="predicted"/>
<dbReference type="KEGG" id="alkq:M9189_11705"/>
<reference evidence="1" key="2">
    <citation type="submission" date="2022-06" db="EMBL/GenBank/DDBJ databases">
        <title>Xiashengella guii gen. nov. sp. nov., a bacterium isolated form anaerobic digestion tank.</title>
        <authorList>
            <person name="Huang H."/>
        </authorList>
    </citation>
    <scope>NUCLEOTIDE SEQUENCE</scope>
    <source>
        <strain evidence="1">Ai-910</strain>
    </source>
</reference>
<accession>A0A9J6ZP96</accession>
<gene>
    <name evidence="1" type="ORF">M9189_11705</name>
</gene>
<evidence type="ECO:0000313" key="1">
    <source>
        <dbReference type="EMBL" id="URW79517.1"/>
    </source>
</evidence>
<dbReference type="Proteomes" id="UP001056426">
    <property type="component" value="Chromosome"/>
</dbReference>